<keyword evidence="1" id="KW-1133">Transmembrane helix</keyword>
<dbReference type="Pfam" id="PF13962">
    <property type="entry name" value="PGG"/>
    <property type="match status" value="1"/>
</dbReference>
<keyword evidence="1" id="KW-0812">Transmembrane</keyword>
<gene>
    <name evidence="3" type="ORF">TIFTF001_003035</name>
</gene>
<protein>
    <recommendedName>
        <fullName evidence="2">PGG domain-containing protein</fullName>
    </recommendedName>
</protein>
<sequence>MVRLIIDRVDVNAKNSAGLTALDISQDQTQPNGPKLRLMLLRGGALRASSLPTIPKLADSLKSKMSWHEKWIISDYRKRLYLSNEERNIILLVAVLFATANYQSALDSFSKDDNHAATPFYKIAIHALFNLVNNIAFLASMVEIYIHLPTDCGILRLVLPLVICNYALVNVKSGYLLLLFISLMMFLFYHSKLAIILHKFVPILVQKKVMEMKIAIFKHCSSFHTDLMA</sequence>
<name>A0AA87Z9L6_FICCA</name>
<feature type="domain" description="PGG" evidence="2">
    <location>
        <begin position="84"/>
        <end position="148"/>
    </location>
</feature>
<keyword evidence="1" id="KW-0472">Membrane</keyword>
<keyword evidence="4" id="KW-1185">Reference proteome</keyword>
<feature type="transmembrane region" description="Helical" evidence="1">
    <location>
        <begin position="175"/>
        <end position="197"/>
    </location>
</feature>
<feature type="transmembrane region" description="Helical" evidence="1">
    <location>
        <begin position="87"/>
        <end position="103"/>
    </location>
</feature>
<dbReference type="InterPro" id="IPR026961">
    <property type="entry name" value="PGG_dom"/>
</dbReference>
<proteinExistence type="predicted"/>
<comment type="caution">
    <text evidence="3">The sequence shown here is derived from an EMBL/GenBank/DDBJ whole genome shotgun (WGS) entry which is preliminary data.</text>
</comment>
<evidence type="ECO:0000256" key="1">
    <source>
        <dbReference type="SAM" id="Phobius"/>
    </source>
</evidence>
<feature type="transmembrane region" description="Helical" evidence="1">
    <location>
        <begin position="123"/>
        <end position="146"/>
    </location>
</feature>
<evidence type="ECO:0000313" key="4">
    <source>
        <dbReference type="Proteomes" id="UP001187192"/>
    </source>
</evidence>
<dbReference type="EMBL" id="BTGU01000003">
    <property type="protein sequence ID" value="GMN30937.1"/>
    <property type="molecule type" value="Genomic_DNA"/>
</dbReference>
<evidence type="ECO:0000259" key="2">
    <source>
        <dbReference type="Pfam" id="PF13962"/>
    </source>
</evidence>
<dbReference type="Proteomes" id="UP001187192">
    <property type="component" value="Unassembled WGS sequence"/>
</dbReference>
<evidence type="ECO:0000313" key="3">
    <source>
        <dbReference type="EMBL" id="GMN30937.1"/>
    </source>
</evidence>
<feature type="transmembrane region" description="Helical" evidence="1">
    <location>
        <begin position="153"/>
        <end position="169"/>
    </location>
</feature>
<organism evidence="3 4">
    <name type="scientific">Ficus carica</name>
    <name type="common">Common fig</name>
    <dbReference type="NCBI Taxonomy" id="3494"/>
    <lineage>
        <taxon>Eukaryota</taxon>
        <taxon>Viridiplantae</taxon>
        <taxon>Streptophyta</taxon>
        <taxon>Embryophyta</taxon>
        <taxon>Tracheophyta</taxon>
        <taxon>Spermatophyta</taxon>
        <taxon>Magnoliopsida</taxon>
        <taxon>eudicotyledons</taxon>
        <taxon>Gunneridae</taxon>
        <taxon>Pentapetalae</taxon>
        <taxon>rosids</taxon>
        <taxon>fabids</taxon>
        <taxon>Rosales</taxon>
        <taxon>Moraceae</taxon>
        <taxon>Ficeae</taxon>
        <taxon>Ficus</taxon>
    </lineage>
</organism>
<dbReference type="AlphaFoldDB" id="A0AA87Z9L6"/>
<reference evidence="3" key="1">
    <citation type="submission" date="2023-07" db="EMBL/GenBank/DDBJ databases">
        <title>draft genome sequence of fig (Ficus carica).</title>
        <authorList>
            <person name="Takahashi T."/>
            <person name="Nishimura K."/>
        </authorList>
    </citation>
    <scope>NUCLEOTIDE SEQUENCE</scope>
</reference>
<accession>A0AA87Z9L6</accession>